<name>A0A6A7AFJ4_9PLEO</name>
<keyword evidence="1" id="KW-0732">Signal</keyword>
<dbReference type="OrthoDB" id="4186099at2759"/>
<gene>
    <name evidence="2" type="ORF">CC86DRAFT_452512</name>
</gene>
<feature type="signal peptide" evidence="1">
    <location>
        <begin position="1"/>
        <end position="21"/>
    </location>
</feature>
<protein>
    <submittedName>
        <fullName evidence="2">Uncharacterized protein</fullName>
    </submittedName>
</protein>
<proteinExistence type="predicted"/>
<dbReference type="Proteomes" id="UP000799424">
    <property type="component" value="Unassembled WGS sequence"/>
</dbReference>
<feature type="chain" id="PRO_5025529618" evidence="1">
    <location>
        <begin position="22"/>
        <end position="101"/>
    </location>
</feature>
<evidence type="ECO:0000313" key="3">
    <source>
        <dbReference type="Proteomes" id="UP000799424"/>
    </source>
</evidence>
<evidence type="ECO:0000313" key="2">
    <source>
        <dbReference type="EMBL" id="KAF2831469.1"/>
    </source>
</evidence>
<dbReference type="EMBL" id="MU006218">
    <property type="protein sequence ID" value="KAF2831469.1"/>
    <property type="molecule type" value="Genomic_DNA"/>
</dbReference>
<dbReference type="AlphaFoldDB" id="A0A6A7AFJ4"/>
<keyword evidence="3" id="KW-1185">Reference proteome</keyword>
<organism evidence="2 3">
    <name type="scientific">Ophiobolus disseminans</name>
    <dbReference type="NCBI Taxonomy" id="1469910"/>
    <lineage>
        <taxon>Eukaryota</taxon>
        <taxon>Fungi</taxon>
        <taxon>Dikarya</taxon>
        <taxon>Ascomycota</taxon>
        <taxon>Pezizomycotina</taxon>
        <taxon>Dothideomycetes</taxon>
        <taxon>Pleosporomycetidae</taxon>
        <taxon>Pleosporales</taxon>
        <taxon>Pleosporineae</taxon>
        <taxon>Phaeosphaeriaceae</taxon>
        <taxon>Ophiobolus</taxon>
    </lineage>
</organism>
<accession>A0A6A7AFJ4</accession>
<sequence length="101" mass="10830">MVAISTLLTVALTQLAITASAGSCKTFVHYCGSNLKHKGWTDAEIQGAVLRDEWNHGQFPALNQINKSTFKCAGQGKSLVWMHECANGCVDAGPGRDDYCA</sequence>
<reference evidence="2" key="1">
    <citation type="journal article" date="2020" name="Stud. Mycol.">
        <title>101 Dothideomycetes genomes: a test case for predicting lifestyles and emergence of pathogens.</title>
        <authorList>
            <person name="Haridas S."/>
            <person name="Albert R."/>
            <person name="Binder M."/>
            <person name="Bloem J."/>
            <person name="Labutti K."/>
            <person name="Salamov A."/>
            <person name="Andreopoulos B."/>
            <person name="Baker S."/>
            <person name="Barry K."/>
            <person name="Bills G."/>
            <person name="Bluhm B."/>
            <person name="Cannon C."/>
            <person name="Castanera R."/>
            <person name="Culley D."/>
            <person name="Daum C."/>
            <person name="Ezra D."/>
            <person name="Gonzalez J."/>
            <person name="Henrissat B."/>
            <person name="Kuo A."/>
            <person name="Liang C."/>
            <person name="Lipzen A."/>
            <person name="Lutzoni F."/>
            <person name="Magnuson J."/>
            <person name="Mondo S."/>
            <person name="Nolan M."/>
            <person name="Ohm R."/>
            <person name="Pangilinan J."/>
            <person name="Park H.-J."/>
            <person name="Ramirez L."/>
            <person name="Alfaro M."/>
            <person name="Sun H."/>
            <person name="Tritt A."/>
            <person name="Yoshinaga Y."/>
            <person name="Zwiers L.-H."/>
            <person name="Turgeon B."/>
            <person name="Goodwin S."/>
            <person name="Spatafora J."/>
            <person name="Crous P."/>
            <person name="Grigoriev I."/>
        </authorList>
    </citation>
    <scope>NUCLEOTIDE SEQUENCE</scope>
    <source>
        <strain evidence="2">CBS 113818</strain>
    </source>
</reference>
<evidence type="ECO:0000256" key="1">
    <source>
        <dbReference type="SAM" id="SignalP"/>
    </source>
</evidence>